<dbReference type="PANTHER" id="PTHR37484">
    <property type="entry name" value="ROD SHAPE-DETERMINING PROTEIN MRED"/>
    <property type="match status" value="1"/>
</dbReference>
<dbReference type="GO" id="GO:0008360">
    <property type="term" value="P:regulation of cell shape"/>
    <property type="evidence" value="ECO:0007669"/>
    <property type="project" value="UniProtKB-UniRule"/>
</dbReference>
<dbReference type="STRING" id="1396821.SAMN05444515_11815"/>
<dbReference type="PANTHER" id="PTHR37484:SF1">
    <property type="entry name" value="ROD SHAPE-DETERMINING PROTEIN MRED"/>
    <property type="match status" value="1"/>
</dbReference>
<evidence type="ECO:0000256" key="7">
    <source>
        <dbReference type="ARBA" id="ARBA00023136"/>
    </source>
</evidence>
<dbReference type="InterPro" id="IPR026034">
    <property type="entry name" value="MreD_proteobac"/>
</dbReference>
<dbReference type="PIRSF" id="PIRSF018472">
    <property type="entry name" value="MreD_proteobac"/>
    <property type="match status" value="1"/>
</dbReference>
<feature type="transmembrane region" description="Helical" evidence="9">
    <location>
        <begin position="103"/>
        <end position="121"/>
    </location>
</feature>
<evidence type="ECO:0000256" key="1">
    <source>
        <dbReference type="ARBA" id="ARBA00004651"/>
    </source>
</evidence>
<sequence length="163" mass="18324">MGEWRARLLVIPLTFVGALILTVMPLPEALAPWRPEWLAMTVLYWTLALPRQVGVGTAWFLGLLLDVTQGALLGQHALALALIAWISLRLHQRVRFFPVWQQAVTVGALLALYLMLVLWVYGITGMAPGTWLYWAPLASSVLLWPPVFVTLRGIRRRWCLSVG</sequence>
<evidence type="ECO:0000256" key="3">
    <source>
        <dbReference type="ARBA" id="ARBA00022475"/>
    </source>
</evidence>
<keyword evidence="4 9" id="KW-0812">Transmembrane</keyword>
<evidence type="ECO:0000256" key="4">
    <source>
        <dbReference type="ARBA" id="ARBA00022692"/>
    </source>
</evidence>
<keyword evidence="5 8" id="KW-0133">Cell shape</keyword>
<protein>
    <recommendedName>
        <fullName evidence="8">Rod shape-determining protein MreD</fullName>
    </recommendedName>
</protein>
<evidence type="ECO:0000313" key="10">
    <source>
        <dbReference type="EMBL" id="SEL48383.1"/>
    </source>
</evidence>
<feature type="transmembrane region" description="Helical" evidence="9">
    <location>
        <begin position="6"/>
        <end position="26"/>
    </location>
</feature>
<evidence type="ECO:0000256" key="8">
    <source>
        <dbReference type="PIRNR" id="PIRNR018472"/>
    </source>
</evidence>
<dbReference type="RefSeq" id="WP_090255148.1">
    <property type="nucleotide sequence ID" value="NZ_FOAA01000018.1"/>
</dbReference>
<gene>
    <name evidence="10" type="ORF">SAMN05444515_11815</name>
</gene>
<dbReference type="GO" id="GO:0005886">
    <property type="term" value="C:plasma membrane"/>
    <property type="evidence" value="ECO:0007669"/>
    <property type="project" value="UniProtKB-SubCell"/>
</dbReference>
<keyword evidence="7 8" id="KW-0472">Membrane</keyword>
<keyword evidence="6 9" id="KW-1133">Transmembrane helix</keyword>
<comment type="function">
    <text evidence="8">Involved in formation of the rod shape of the cell. May also contribute to regulation of formation of penicillin-binding proteins.</text>
</comment>
<organism evidence="10 11">
    <name type="scientific">Ectothiorhodospira marina</name>
    <dbReference type="NCBI Taxonomy" id="1396821"/>
    <lineage>
        <taxon>Bacteria</taxon>
        <taxon>Pseudomonadati</taxon>
        <taxon>Pseudomonadota</taxon>
        <taxon>Gammaproteobacteria</taxon>
        <taxon>Chromatiales</taxon>
        <taxon>Ectothiorhodospiraceae</taxon>
        <taxon>Ectothiorhodospira</taxon>
    </lineage>
</organism>
<comment type="similarity">
    <text evidence="2 8">Belongs to the MreD family.</text>
</comment>
<dbReference type="Pfam" id="PF04093">
    <property type="entry name" value="MreD"/>
    <property type="match status" value="1"/>
</dbReference>
<reference evidence="11" key="1">
    <citation type="submission" date="2016-10" db="EMBL/GenBank/DDBJ databases">
        <authorList>
            <person name="Varghese N."/>
            <person name="Submissions S."/>
        </authorList>
    </citation>
    <scope>NUCLEOTIDE SEQUENCE [LARGE SCALE GENOMIC DNA]</scope>
    <source>
        <strain evidence="11">DSM 241</strain>
    </source>
</reference>
<dbReference type="NCBIfam" id="TIGR03426">
    <property type="entry name" value="shape_MreD"/>
    <property type="match status" value="1"/>
</dbReference>
<comment type="subcellular location">
    <subcellularLocation>
        <location evidence="8">Cell inner membrane</location>
    </subcellularLocation>
    <subcellularLocation>
        <location evidence="1">Cell membrane</location>
        <topology evidence="1">Multi-pass membrane protein</topology>
    </subcellularLocation>
</comment>
<dbReference type="Proteomes" id="UP000199256">
    <property type="component" value="Unassembled WGS sequence"/>
</dbReference>
<accession>A0A1H7QKE1</accession>
<dbReference type="OrthoDB" id="6647425at2"/>
<dbReference type="InterPro" id="IPR007227">
    <property type="entry name" value="Cell_shape_determining_MreD"/>
</dbReference>
<keyword evidence="8" id="KW-0997">Cell inner membrane</keyword>
<evidence type="ECO:0000256" key="6">
    <source>
        <dbReference type="ARBA" id="ARBA00022989"/>
    </source>
</evidence>
<dbReference type="EMBL" id="FOAA01000018">
    <property type="protein sequence ID" value="SEL48383.1"/>
    <property type="molecule type" value="Genomic_DNA"/>
</dbReference>
<evidence type="ECO:0000313" key="11">
    <source>
        <dbReference type="Proteomes" id="UP000199256"/>
    </source>
</evidence>
<name>A0A1H7QKE1_9GAMM</name>
<feature type="transmembrane region" description="Helical" evidence="9">
    <location>
        <begin position="73"/>
        <end position="91"/>
    </location>
</feature>
<proteinExistence type="inferred from homology"/>
<feature type="transmembrane region" description="Helical" evidence="9">
    <location>
        <begin position="133"/>
        <end position="151"/>
    </location>
</feature>
<keyword evidence="3 8" id="KW-1003">Cell membrane</keyword>
<dbReference type="AlphaFoldDB" id="A0A1H7QKE1"/>
<evidence type="ECO:0000256" key="9">
    <source>
        <dbReference type="SAM" id="Phobius"/>
    </source>
</evidence>
<keyword evidence="11" id="KW-1185">Reference proteome</keyword>
<evidence type="ECO:0000256" key="2">
    <source>
        <dbReference type="ARBA" id="ARBA00007776"/>
    </source>
</evidence>
<evidence type="ECO:0000256" key="5">
    <source>
        <dbReference type="ARBA" id="ARBA00022960"/>
    </source>
</evidence>